<dbReference type="AlphaFoldDB" id="A0AAV3QBK7"/>
<feature type="domain" description="Plastocyanin-like" evidence="6">
    <location>
        <begin position="36"/>
        <end position="149"/>
    </location>
</feature>
<dbReference type="Gene3D" id="2.60.40.420">
    <property type="entry name" value="Cupredoxins - blue copper proteins"/>
    <property type="match status" value="3"/>
</dbReference>
<dbReference type="InterPro" id="IPR034273">
    <property type="entry name" value="CuRO_1_AAO-like"/>
</dbReference>
<evidence type="ECO:0000256" key="1">
    <source>
        <dbReference type="ARBA" id="ARBA00010609"/>
    </source>
</evidence>
<evidence type="ECO:0000259" key="5">
    <source>
        <dbReference type="Pfam" id="PF07731"/>
    </source>
</evidence>
<keyword evidence="3" id="KW-0732">Signal</keyword>
<feature type="domain" description="Plastocyanin-like" evidence="5">
    <location>
        <begin position="379"/>
        <end position="517"/>
    </location>
</feature>
<dbReference type="SUPFAM" id="SSF49503">
    <property type="entry name" value="Cupredoxins"/>
    <property type="match status" value="3"/>
</dbReference>
<dbReference type="CDD" id="cd13846">
    <property type="entry name" value="CuRO_1_AAO_like_1"/>
    <property type="match status" value="1"/>
</dbReference>
<evidence type="ECO:0000259" key="4">
    <source>
        <dbReference type="Pfam" id="PF00394"/>
    </source>
</evidence>
<evidence type="ECO:0000256" key="2">
    <source>
        <dbReference type="ARBA" id="ARBA00023180"/>
    </source>
</evidence>
<proteinExistence type="inferred from homology"/>
<feature type="domain" description="Plastocyanin-like" evidence="4">
    <location>
        <begin position="162"/>
        <end position="298"/>
    </location>
</feature>
<keyword evidence="2" id="KW-0325">Glycoprotein</keyword>
<dbReference type="Pfam" id="PF07732">
    <property type="entry name" value="Cu-oxidase_3"/>
    <property type="match status" value="1"/>
</dbReference>
<dbReference type="PANTHER" id="PTHR11709">
    <property type="entry name" value="MULTI-COPPER OXIDASE"/>
    <property type="match status" value="1"/>
</dbReference>
<dbReference type="GO" id="GO:0005507">
    <property type="term" value="F:copper ion binding"/>
    <property type="evidence" value="ECO:0007669"/>
    <property type="project" value="InterPro"/>
</dbReference>
<evidence type="ECO:0000313" key="8">
    <source>
        <dbReference type="Proteomes" id="UP001454036"/>
    </source>
</evidence>
<dbReference type="InterPro" id="IPR011707">
    <property type="entry name" value="Cu-oxidase-like_N"/>
</dbReference>
<reference evidence="7 8" key="1">
    <citation type="submission" date="2024-01" db="EMBL/GenBank/DDBJ databases">
        <title>The complete chloroplast genome sequence of Lithospermum erythrorhizon: insights into the phylogenetic relationship among Boraginaceae species and the maternal lineages of purple gromwells.</title>
        <authorList>
            <person name="Okada T."/>
            <person name="Watanabe K."/>
        </authorList>
    </citation>
    <scope>NUCLEOTIDE SEQUENCE [LARGE SCALE GENOMIC DNA]</scope>
</reference>
<keyword evidence="8" id="KW-1185">Reference proteome</keyword>
<feature type="signal peptide" evidence="3">
    <location>
        <begin position="1"/>
        <end position="25"/>
    </location>
</feature>
<evidence type="ECO:0000256" key="3">
    <source>
        <dbReference type="SAM" id="SignalP"/>
    </source>
</evidence>
<comment type="caution">
    <text evidence="7">The sequence shown here is derived from an EMBL/GenBank/DDBJ whole genome shotgun (WGS) entry which is preliminary data.</text>
</comment>
<dbReference type="InterPro" id="IPR045087">
    <property type="entry name" value="Cu-oxidase_fam"/>
</dbReference>
<dbReference type="GO" id="GO:0016491">
    <property type="term" value="F:oxidoreductase activity"/>
    <property type="evidence" value="ECO:0007669"/>
    <property type="project" value="InterPro"/>
</dbReference>
<dbReference type="Pfam" id="PF07731">
    <property type="entry name" value="Cu-oxidase_2"/>
    <property type="match status" value="1"/>
</dbReference>
<dbReference type="InterPro" id="IPR008972">
    <property type="entry name" value="Cupredoxin"/>
</dbReference>
<dbReference type="Pfam" id="PF00394">
    <property type="entry name" value="Cu-oxidase"/>
    <property type="match status" value="1"/>
</dbReference>
<dbReference type="Proteomes" id="UP001454036">
    <property type="component" value="Unassembled WGS sequence"/>
</dbReference>
<name>A0AAV3QBK7_LITER</name>
<evidence type="ECO:0000313" key="7">
    <source>
        <dbReference type="EMBL" id="GAA0160603.1"/>
    </source>
</evidence>
<feature type="chain" id="PRO_5043472575" evidence="3">
    <location>
        <begin position="26"/>
        <end position="538"/>
    </location>
</feature>
<gene>
    <name evidence="7" type="ORF">LIER_17122</name>
</gene>
<evidence type="ECO:0000259" key="6">
    <source>
        <dbReference type="Pfam" id="PF07732"/>
    </source>
</evidence>
<dbReference type="InterPro" id="IPR011706">
    <property type="entry name" value="Cu-oxidase_C"/>
</dbReference>
<dbReference type="PANTHER" id="PTHR11709:SF245">
    <property type="entry name" value="SKU5 SIMILAR 16"/>
    <property type="match status" value="1"/>
</dbReference>
<accession>A0AAV3QBK7</accession>
<dbReference type="InterPro" id="IPR001117">
    <property type="entry name" value="Cu-oxidase_2nd"/>
</dbReference>
<protein>
    <submittedName>
        <fullName evidence="7">Oxidase</fullName>
    </submittedName>
</protein>
<comment type="similarity">
    <text evidence="1">Belongs to the multicopper oxidase family.</text>
</comment>
<sequence>MKQVTSLCFYFAILALSLGAFYVHAEDPYRFFDWVVSYGTIAPLGVKQRGILINGQFPGPTIEAVTNDNVIVNVYNKLDEPLLITWNGVKQRKNSWQDGVLGTNCPIPVNSNWTYKMQMKDQIGTFQYFPSTLMHRAAGGYGGFNVLAREVIAVPYPKPIQQFTVLVSDWWNVDHKVLQQTLDSGKSMPSPNGLLINGLPSSASFTAQKGGTYLFRVSNVALTTSINFRIQGHTMHLVEVEGGHTMQDVYDSIDIHPGQSSSILVTLHAQVKDYFIVASSRFTKPVLTSTAILHYQGSKTAAAKPLPIGPTYHIHWSMKQARTIRWNLTANAARPNPQGSFHYGTIPIARTLVLANSATKINGKLRYAINKVSYINPTTPLKVADYFNIPGVFSLNSIKDTSPSGPEVLGTSVFDINLHDYVEIIFQNNENAFQSYHLAGSDFWPVGYGAGQWNATLRRKYNLIDANPRYTVQVYPNSWSAILVSLDNKGMWNLRSAIWPRRYLGQELYMRVWNNEKSLYTEYDIPANAILCGKAKQA</sequence>
<dbReference type="EMBL" id="BAABME010003932">
    <property type="protein sequence ID" value="GAA0160603.1"/>
    <property type="molecule type" value="Genomic_DNA"/>
</dbReference>
<organism evidence="7 8">
    <name type="scientific">Lithospermum erythrorhizon</name>
    <name type="common">Purple gromwell</name>
    <name type="synonym">Lithospermum officinale var. erythrorhizon</name>
    <dbReference type="NCBI Taxonomy" id="34254"/>
    <lineage>
        <taxon>Eukaryota</taxon>
        <taxon>Viridiplantae</taxon>
        <taxon>Streptophyta</taxon>
        <taxon>Embryophyta</taxon>
        <taxon>Tracheophyta</taxon>
        <taxon>Spermatophyta</taxon>
        <taxon>Magnoliopsida</taxon>
        <taxon>eudicotyledons</taxon>
        <taxon>Gunneridae</taxon>
        <taxon>Pentapetalae</taxon>
        <taxon>asterids</taxon>
        <taxon>lamiids</taxon>
        <taxon>Boraginales</taxon>
        <taxon>Boraginaceae</taxon>
        <taxon>Boraginoideae</taxon>
        <taxon>Lithospermeae</taxon>
        <taxon>Lithospermum</taxon>
    </lineage>
</organism>